<proteinExistence type="predicted"/>
<feature type="domain" description="Prolyl 4-hydroxylase alpha subunit Fe(2+) 2OG dioxygenase" evidence="1">
    <location>
        <begin position="2"/>
        <end position="73"/>
    </location>
</feature>
<name>A0A382MMU8_9ZZZZ</name>
<feature type="non-terminal residue" evidence="2">
    <location>
        <position position="1"/>
    </location>
</feature>
<dbReference type="InterPro" id="IPR044862">
    <property type="entry name" value="Pro_4_hyd_alph_FE2OG_OXY"/>
</dbReference>
<dbReference type="Gene3D" id="2.60.120.620">
    <property type="entry name" value="q2cbj1_9rhob like domain"/>
    <property type="match status" value="1"/>
</dbReference>
<organism evidence="2">
    <name type="scientific">marine metagenome</name>
    <dbReference type="NCBI Taxonomy" id="408172"/>
    <lineage>
        <taxon>unclassified sequences</taxon>
        <taxon>metagenomes</taxon>
        <taxon>ecological metagenomes</taxon>
    </lineage>
</organism>
<evidence type="ECO:0000259" key="1">
    <source>
        <dbReference type="Pfam" id="PF13640"/>
    </source>
</evidence>
<protein>
    <recommendedName>
        <fullName evidence="1">Prolyl 4-hydroxylase alpha subunit Fe(2+) 2OG dioxygenase domain-containing protein</fullName>
    </recommendedName>
</protein>
<dbReference type="Pfam" id="PF13640">
    <property type="entry name" value="2OG-FeII_Oxy_3"/>
    <property type="match status" value="1"/>
</dbReference>
<evidence type="ECO:0000313" key="2">
    <source>
        <dbReference type="EMBL" id="SVC50313.1"/>
    </source>
</evidence>
<sequence>IHHDHSEHNARALSYVAFLNDDFEGGELEFPHFDLTVKAEAGKVILFPSNFPYSHIAHPVLEGTKYSMVSWYR</sequence>
<accession>A0A382MMU8</accession>
<reference evidence="2" key="1">
    <citation type="submission" date="2018-05" db="EMBL/GenBank/DDBJ databases">
        <authorList>
            <person name="Lanie J.A."/>
            <person name="Ng W.-L."/>
            <person name="Kazmierczak K.M."/>
            <person name="Andrzejewski T.M."/>
            <person name="Davidsen T.M."/>
            <person name="Wayne K.J."/>
            <person name="Tettelin H."/>
            <person name="Glass J.I."/>
            <person name="Rusch D."/>
            <person name="Podicherti R."/>
            <person name="Tsui H.-C.T."/>
            <person name="Winkler M.E."/>
        </authorList>
    </citation>
    <scope>NUCLEOTIDE SEQUENCE</scope>
</reference>
<gene>
    <name evidence="2" type="ORF">METZ01_LOCUS303167</name>
</gene>
<dbReference type="EMBL" id="UINC01094782">
    <property type="protein sequence ID" value="SVC50313.1"/>
    <property type="molecule type" value="Genomic_DNA"/>
</dbReference>
<dbReference type="AlphaFoldDB" id="A0A382MMU8"/>